<comment type="caution">
    <text evidence="1">The sequence shown here is derived from an EMBL/GenBank/DDBJ whole genome shotgun (WGS) entry which is preliminary data.</text>
</comment>
<protein>
    <submittedName>
        <fullName evidence="1">Uncharacterized protein</fullName>
    </submittedName>
</protein>
<proteinExistence type="predicted"/>
<accession>A0A1G2PNF2</accession>
<evidence type="ECO:0000313" key="2">
    <source>
        <dbReference type="Proteomes" id="UP000178690"/>
    </source>
</evidence>
<dbReference type="STRING" id="1802363.A2682_01405"/>
<name>A0A1G2PNF2_TERXR</name>
<dbReference type="AlphaFoldDB" id="A0A1G2PNF2"/>
<dbReference type="Proteomes" id="UP000178690">
    <property type="component" value="Unassembled WGS sequence"/>
</dbReference>
<reference evidence="1 2" key="1">
    <citation type="journal article" date="2016" name="Nat. Commun.">
        <title>Thousands of microbial genomes shed light on interconnected biogeochemical processes in an aquifer system.</title>
        <authorList>
            <person name="Anantharaman K."/>
            <person name="Brown C.T."/>
            <person name="Hug L.A."/>
            <person name="Sharon I."/>
            <person name="Castelle C.J."/>
            <person name="Probst A.J."/>
            <person name="Thomas B.C."/>
            <person name="Singh A."/>
            <person name="Wilkins M.J."/>
            <person name="Karaoz U."/>
            <person name="Brodie E.L."/>
            <person name="Williams K.H."/>
            <person name="Hubbard S.S."/>
            <person name="Banfield J.F."/>
        </authorList>
    </citation>
    <scope>NUCLEOTIDE SEQUENCE [LARGE SCALE GENOMIC DNA]</scope>
    <source>
        <strain evidence="2">RIFCSPHIGHO2_01_FULL_58_15</strain>
    </source>
</reference>
<evidence type="ECO:0000313" key="1">
    <source>
        <dbReference type="EMBL" id="OHA49847.1"/>
    </source>
</evidence>
<dbReference type="EMBL" id="MHST01000003">
    <property type="protein sequence ID" value="OHA49847.1"/>
    <property type="molecule type" value="Genomic_DNA"/>
</dbReference>
<sequence>MVATENIQGKTLFCCGECGMKYRDREWAEKCEEWCKTHQSCNIEIIAHAVEEKSAFPAREE</sequence>
<organism evidence="1 2">
    <name type="scientific">Terrybacteria sp. (strain RIFCSPHIGHO2_01_FULL_58_15)</name>
    <dbReference type="NCBI Taxonomy" id="1802363"/>
    <lineage>
        <taxon>Bacteria</taxon>
        <taxon>Candidatus Terryibacteriota</taxon>
    </lineage>
</organism>
<gene>
    <name evidence="1" type="ORF">A2682_01405</name>
</gene>